<dbReference type="RefSeq" id="WP_271714443.1">
    <property type="nucleotide sequence ID" value="NZ_AP024169.1"/>
</dbReference>
<keyword evidence="1" id="KW-1133">Transmembrane helix</keyword>
<sequence length="228" mass="26815">MNKDRIGKENIKLLGYIGVIFLTIALSYKLPHDSYSLMQYMIKPIKHDNTVFYPSSIVTLVFVMIGVIGLASLERFKKRKLLVVLCTLFLLIPFMKWTIEITRTNYHSLMRDGIKSVDIEESNISLGNTDNDMVINFNLDLRDYSRHQNRFKIRVYLPESIRNLTGKKYYDLKQEYITDNKSTQKVHESMPFDNISGEEISHLTWYYEDVKYVLYNDKQSVSIIDHGY</sequence>
<name>A0A7R7EI56_9FIRM</name>
<organism evidence="2 3">
    <name type="scientific">Anaeromicropila herbilytica</name>
    <dbReference type="NCBI Taxonomy" id="2785025"/>
    <lineage>
        <taxon>Bacteria</taxon>
        <taxon>Bacillati</taxon>
        <taxon>Bacillota</taxon>
        <taxon>Clostridia</taxon>
        <taxon>Lachnospirales</taxon>
        <taxon>Lachnospiraceae</taxon>
        <taxon>Anaeromicropila</taxon>
    </lineage>
</organism>
<keyword evidence="1" id="KW-0812">Transmembrane</keyword>
<dbReference type="Proteomes" id="UP000595897">
    <property type="component" value="Chromosome"/>
</dbReference>
<evidence type="ECO:0000313" key="3">
    <source>
        <dbReference type="Proteomes" id="UP000595897"/>
    </source>
</evidence>
<dbReference type="KEGG" id="ahb:bsdtb5_04450"/>
<evidence type="ECO:0000256" key="1">
    <source>
        <dbReference type="SAM" id="Phobius"/>
    </source>
</evidence>
<feature type="transmembrane region" description="Helical" evidence="1">
    <location>
        <begin position="51"/>
        <end position="73"/>
    </location>
</feature>
<protein>
    <submittedName>
        <fullName evidence="2">Uncharacterized protein</fullName>
    </submittedName>
</protein>
<reference evidence="2 3" key="1">
    <citation type="submission" date="2020-11" db="EMBL/GenBank/DDBJ databases">
        <title>Draft genome sequencing of a Lachnospiraceae strain isolated from anoxic soil subjected to BSD treatment.</title>
        <authorList>
            <person name="Uek A."/>
            <person name="Tonouchi A."/>
        </authorList>
    </citation>
    <scope>NUCLEOTIDE SEQUENCE [LARGE SCALE GENOMIC DNA]</scope>
    <source>
        <strain evidence="2 3">TB5</strain>
    </source>
</reference>
<dbReference type="AlphaFoldDB" id="A0A7R7EI56"/>
<proteinExistence type="predicted"/>
<keyword evidence="1" id="KW-0472">Membrane</keyword>
<evidence type="ECO:0000313" key="2">
    <source>
        <dbReference type="EMBL" id="BCN29150.1"/>
    </source>
</evidence>
<gene>
    <name evidence="2" type="ORF">bsdtb5_04450</name>
</gene>
<accession>A0A7R7EI56</accession>
<keyword evidence="3" id="KW-1185">Reference proteome</keyword>
<dbReference type="EMBL" id="AP024169">
    <property type="protein sequence ID" value="BCN29150.1"/>
    <property type="molecule type" value="Genomic_DNA"/>
</dbReference>
<feature type="transmembrane region" description="Helical" evidence="1">
    <location>
        <begin position="12"/>
        <end position="31"/>
    </location>
</feature>
<feature type="transmembrane region" description="Helical" evidence="1">
    <location>
        <begin position="80"/>
        <end position="99"/>
    </location>
</feature>